<comment type="function">
    <text evidence="7">Catalyzes the removal of dipeptides from the N-terminus of oligopeptides.</text>
</comment>
<dbReference type="Pfam" id="PF10459">
    <property type="entry name" value="Peptidase_S46"/>
    <property type="match status" value="1"/>
</dbReference>
<dbReference type="AlphaFoldDB" id="A0A4R2EH75"/>
<comment type="similarity">
    <text evidence="1 7">Belongs to the peptidase S46 family.</text>
</comment>
<evidence type="ECO:0000313" key="9">
    <source>
        <dbReference type="Proteomes" id="UP000294830"/>
    </source>
</evidence>
<dbReference type="GO" id="GO:0043171">
    <property type="term" value="P:peptide catabolic process"/>
    <property type="evidence" value="ECO:0007669"/>
    <property type="project" value="UniProtKB-UniRule"/>
</dbReference>
<dbReference type="GO" id="GO:0070009">
    <property type="term" value="F:serine-type aminopeptidase activity"/>
    <property type="evidence" value="ECO:0007669"/>
    <property type="project" value="UniProtKB-UniRule"/>
</dbReference>
<evidence type="ECO:0000313" key="8">
    <source>
        <dbReference type="EMBL" id="TCN67545.1"/>
    </source>
</evidence>
<keyword evidence="6 7" id="KW-0720">Serine protease</keyword>
<dbReference type="PANTHER" id="PTHR38469">
    <property type="entry name" value="PERIPLASMIC PEPTIDASE SUBFAMILY S1B"/>
    <property type="match status" value="1"/>
</dbReference>
<dbReference type="GO" id="GO:0008239">
    <property type="term" value="F:dipeptidyl-peptidase activity"/>
    <property type="evidence" value="ECO:0007669"/>
    <property type="project" value="UniProtKB-UniRule"/>
</dbReference>
<keyword evidence="2 7" id="KW-0031">Aminopeptidase</keyword>
<evidence type="ECO:0000256" key="5">
    <source>
        <dbReference type="ARBA" id="ARBA00022801"/>
    </source>
</evidence>
<dbReference type="InterPro" id="IPR043504">
    <property type="entry name" value="Peptidase_S1_PA_chymotrypsin"/>
</dbReference>
<keyword evidence="3 7" id="KW-0645">Protease</keyword>
<protein>
    <recommendedName>
        <fullName evidence="7">Dipeptidyl-peptidase</fullName>
        <ecNumber evidence="7">3.4.14.-</ecNumber>
    </recommendedName>
</protein>
<keyword evidence="9" id="KW-1185">Reference proteome</keyword>
<dbReference type="SUPFAM" id="SSF50494">
    <property type="entry name" value="Trypsin-like serine proteases"/>
    <property type="match status" value="1"/>
</dbReference>
<evidence type="ECO:0000256" key="1">
    <source>
        <dbReference type="ARBA" id="ARBA00010491"/>
    </source>
</evidence>
<feature type="signal peptide" evidence="7">
    <location>
        <begin position="1"/>
        <end position="20"/>
    </location>
</feature>
<comment type="caution">
    <text evidence="8">The sequence shown here is derived from an EMBL/GenBank/DDBJ whole genome shotgun (WGS) entry which is preliminary data.</text>
</comment>
<evidence type="ECO:0000256" key="7">
    <source>
        <dbReference type="RuleBase" id="RU366067"/>
    </source>
</evidence>
<dbReference type="Proteomes" id="UP000294830">
    <property type="component" value="Unassembled WGS sequence"/>
</dbReference>
<keyword evidence="5 7" id="KW-0378">Hydrolase</keyword>
<dbReference type="EC" id="3.4.14.-" evidence="7"/>
<evidence type="ECO:0000256" key="4">
    <source>
        <dbReference type="ARBA" id="ARBA00022729"/>
    </source>
</evidence>
<proteinExistence type="inferred from homology"/>
<dbReference type="Gene3D" id="2.40.10.10">
    <property type="entry name" value="Trypsin-like serine proteases"/>
    <property type="match status" value="1"/>
</dbReference>
<keyword evidence="4 7" id="KW-0732">Signal</keyword>
<dbReference type="EMBL" id="SLWB01000007">
    <property type="protein sequence ID" value="TCN67545.1"/>
    <property type="molecule type" value="Genomic_DNA"/>
</dbReference>
<evidence type="ECO:0000256" key="3">
    <source>
        <dbReference type="ARBA" id="ARBA00022670"/>
    </source>
</evidence>
<feature type="chain" id="PRO_5023156619" description="Dipeptidyl-peptidase" evidence="7">
    <location>
        <begin position="21"/>
        <end position="716"/>
    </location>
</feature>
<dbReference type="RefSeq" id="WP_131839186.1">
    <property type="nucleotide sequence ID" value="NZ_SLWB01000007.1"/>
</dbReference>
<evidence type="ECO:0000256" key="6">
    <source>
        <dbReference type="ARBA" id="ARBA00022825"/>
    </source>
</evidence>
<name>A0A4R2EH75_9BACT</name>
<dbReference type="OrthoDB" id="9805367at2"/>
<evidence type="ECO:0000256" key="2">
    <source>
        <dbReference type="ARBA" id="ARBA00022438"/>
    </source>
</evidence>
<organism evidence="8 9">
    <name type="scientific">Acetobacteroides hydrogenigenes</name>
    <dbReference type="NCBI Taxonomy" id="979970"/>
    <lineage>
        <taxon>Bacteria</taxon>
        <taxon>Pseudomonadati</taxon>
        <taxon>Bacteroidota</taxon>
        <taxon>Bacteroidia</taxon>
        <taxon>Bacteroidales</taxon>
        <taxon>Rikenellaceae</taxon>
        <taxon>Acetobacteroides</taxon>
    </lineage>
</organism>
<accession>A0A4R2EH75</accession>
<gene>
    <name evidence="8" type="ORF">CLV25_1074</name>
</gene>
<sequence>MKKLAISLLLLAALGGKARADEGMWLPIFAEKYNLKAMQAKGFKLSAQDIYNENQTSLKEAVVIFGRGCTGEIISKNGLVITNHHCGFDNIQKHSSVEHDYLKDGFWAYTQEQELPNPGLSVKILVRMQDVTTEALKGVNEQMAEKDRQDLIKKNSKAIVAEAKKGNSYLASVEAMFYGNQYILFVYEEYKDVRLVGAPPSSIGKFGGDTDNWMWPRHTGDFSMFRIYADKNNRPADYSPNNVPYTPKRSLKISLKGVKENDFTLVYGYPGRTQEYLPASSVELITEVSNPNKIRLRTKRLDIQNAEMAKNQAVRIMYAAKNAGIANAWKKWQGELKGLVRLKAVDRKKEFEAAFTSWAKSIGNADYASVIEKLNANNEASKQLTVAKDFQTEALLAVEAVRFASAFDSLVVYSKAKTPDAAKISNQIDKLKKIAAPYFKDYYMPIDQKTFVAMMDEFDANVPSKFIPAQVKSLKAKYKGFDAMASKVYAASIFTSKDRFDAFVKSYSASQYGKVETDPLYALVMSVRDMYKDAVDAPLNKLRDEQNLLLRTYMKGQMEYQPQRMFYPDANSTLRISYGKVEGYKPLDAVRYEYQSTIEGIMQKDNPNIYDYDIPAKLRDLYAKKDYGRYAVNGTIPVAFTASNHTTGGNSGSPVLDAEGNLIGVNFDRCWEGTMSDIMYDPEQCRNITLDIRYALFVVDKLAGAKRLIDEMEIVE</sequence>
<dbReference type="InterPro" id="IPR009003">
    <property type="entry name" value="Peptidase_S1_PA"/>
</dbReference>
<dbReference type="GO" id="GO:0006508">
    <property type="term" value="P:proteolysis"/>
    <property type="evidence" value="ECO:0007669"/>
    <property type="project" value="UniProtKB-KW"/>
</dbReference>
<dbReference type="PANTHER" id="PTHR38469:SF1">
    <property type="entry name" value="PERIPLASMIC PEPTIDASE SUBFAMILY S1B"/>
    <property type="match status" value="1"/>
</dbReference>
<reference evidence="8 9" key="1">
    <citation type="submission" date="2019-03" db="EMBL/GenBank/DDBJ databases">
        <title>Genomic Encyclopedia of Archaeal and Bacterial Type Strains, Phase II (KMG-II): from individual species to whole genera.</title>
        <authorList>
            <person name="Goeker M."/>
        </authorList>
    </citation>
    <scope>NUCLEOTIDE SEQUENCE [LARGE SCALE GENOMIC DNA]</scope>
    <source>
        <strain evidence="8 9">RL-C</strain>
    </source>
</reference>
<dbReference type="InterPro" id="IPR019500">
    <property type="entry name" value="Pep_S46"/>
</dbReference>